<dbReference type="AlphaFoldDB" id="A0ABC8SM59"/>
<gene>
    <name evidence="2" type="ORF">ILEXP_LOCUS26884</name>
    <name evidence="3" type="ORF">ILEXP_LOCUS26885</name>
</gene>
<name>A0ABC8SM59_9AQUA</name>
<protein>
    <submittedName>
        <fullName evidence="3">Uncharacterized protein</fullName>
    </submittedName>
</protein>
<dbReference type="EMBL" id="CAUOFW020003147">
    <property type="protein sequence ID" value="CAK9158269.1"/>
    <property type="molecule type" value="Genomic_DNA"/>
</dbReference>
<proteinExistence type="predicted"/>
<comment type="caution">
    <text evidence="3">The sequence shown here is derived from an EMBL/GenBank/DDBJ whole genome shotgun (WGS) entry which is preliminary data.</text>
</comment>
<evidence type="ECO:0000256" key="1">
    <source>
        <dbReference type="SAM" id="MobiDB-lite"/>
    </source>
</evidence>
<feature type="region of interest" description="Disordered" evidence="1">
    <location>
        <begin position="1"/>
        <end position="105"/>
    </location>
</feature>
<keyword evidence="4" id="KW-1185">Reference proteome</keyword>
<dbReference type="EMBL" id="CAUOFW020003147">
    <property type="protein sequence ID" value="CAK9158268.1"/>
    <property type="molecule type" value="Genomic_DNA"/>
</dbReference>
<evidence type="ECO:0000313" key="2">
    <source>
        <dbReference type="EMBL" id="CAK9158268.1"/>
    </source>
</evidence>
<feature type="compositionally biased region" description="Basic and acidic residues" evidence="1">
    <location>
        <begin position="86"/>
        <end position="105"/>
    </location>
</feature>
<reference evidence="3 4" key="1">
    <citation type="submission" date="2024-02" db="EMBL/GenBank/DDBJ databases">
        <authorList>
            <person name="Vignale AGUSTIN F."/>
            <person name="Sosa J E."/>
            <person name="Modenutti C."/>
        </authorList>
    </citation>
    <scope>NUCLEOTIDE SEQUENCE [LARGE SCALE GENOMIC DNA]</scope>
</reference>
<dbReference type="Proteomes" id="UP001642360">
    <property type="component" value="Unassembled WGS sequence"/>
</dbReference>
<accession>A0ABC8SM59</accession>
<evidence type="ECO:0000313" key="4">
    <source>
        <dbReference type="Proteomes" id="UP001642360"/>
    </source>
</evidence>
<sequence length="132" mass="13836">MGGCASKPNDLDGQPAPLPVPADTPDSPKNAEGETVPQDNNNGGEDKKDEPLVNLSEPASEAPKVEDTEAATVVEESKPSEVTSKPTEEKVEAQEPTKEEKKEVADVVAEKPEVLVAAPKAEDKSDAPLVLV</sequence>
<evidence type="ECO:0000313" key="3">
    <source>
        <dbReference type="EMBL" id="CAK9158269.1"/>
    </source>
</evidence>
<organism evidence="3 4">
    <name type="scientific">Ilex paraguariensis</name>
    <name type="common">yerba mate</name>
    <dbReference type="NCBI Taxonomy" id="185542"/>
    <lineage>
        <taxon>Eukaryota</taxon>
        <taxon>Viridiplantae</taxon>
        <taxon>Streptophyta</taxon>
        <taxon>Embryophyta</taxon>
        <taxon>Tracheophyta</taxon>
        <taxon>Spermatophyta</taxon>
        <taxon>Magnoliopsida</taxon>
        <taxon>eudicotyledons</taxon>
        <taxon>Gunneridae</taxon>
        <taxon>Pentapetalae</taxon>
        <taxon>asterids</taxon>
        <taxon>campanulids</taxon>
        <taxon>Aquifoliales</taxon>
        <taxon>Aquifoliaceae</taxon>
        <taxon>Ilex</taxon>
    </lineage>
</organism>